<name>A0ACB6Z0U3_THEGA</name>
<reference evidence="1" key="1">
    <citation type="submission" date="2019-10" db="EMBL/GenBank/DDBJ databases">
        <authorList>
            <consortium name="DOE Joint Genome Institute"/>
            <person name="Kuo A."/>
            <person name="Miyauchi S."/>
            <person name="Kiss E."/>
            <person name="Drula E."/>
            <person name="Kohler A."/>
            <person name="Sanchez-Garcia M."/>
            <person name="Andreopoulos B."/>
            <person name="Barry K.W."/>
            <person name="Bonito G."/>
            <person name="Buee M."/>
            <person name="Carver A."/>
            <person name="Chen C."/>
            <person name="Cichocki N."/>
            <person name="Clum A."/>
            <person name="Culley D."/>
            <person name="Crous P.W."/>
            <person name="Fauchery L."/>
            <person name="Girlanda M."/>
            <person name="Hayes R."/>
            <person name="Keri Z."/>
            <person name="Labutti K."/>
            <person name="Lipzen A."/>
            <person name="Lombard V."/>
            <person name="Magnuson J."/>
            <person name="Maillard F."/>
            <person name="Morin E."/>
            <person name="Murat C."/>
            <person name="Nolan M."/>
            <person name="Ohm R."/>
            <person name="Pangilinan J."/>
            <person name="Pereira M."/>
            <person name="Perotto S."/>
            <person name="Peter M."/>
            <person name="Riley R."/>
            <person name="Sitrit Y."/>
            <person name="Stielow B."/>
            <person name="Szollosi G."/>
            <person name="Zifcakova L."/>
            <person name="Stursova M."/>
            <person name="Spatafora J.W."/>
            <person name="Tedersoo L."/>
            <person name="Vaario L.-M."/>
            <person name="Yamada A."/>
            <person name="Yan M."/>
            <person name="Wang P."/>
            <person name="Xu J."/>
            <person name="Bruns T."/>
            <person name="Baldrian P."/>
            <person name="Vilgalys R."/>
            <person name="Henrissat B."/>
            <person name="Grigoriev I.V."/>
            <person name="Hibbett D."/>
            <person name="Nagy L.G."/>
            <person name="Martin F.M."/>
        </authorList>
    </citation>
    <scope>NUCLEOTIDE SEQUENCE</scope>
    <source>
        <strain evidence="1">P2</strain>
    </source>
</reference>
<reference evidence="1" key="2">
    <citation type="journal article" date="2020" name="Nat. Commun.">
        <title>Large-scale genome sequencing of mycorrhizal fungi provides insights into the early evolution of symbiotic traits.</title>
        <authorList>
            <person name="Miyauchi S."/>
            <person name="Kiss E."/>
            <person name="Kuo A."/>
            <person name="Drula E."/>
            <person name="Kohler A."/>
            <person name="Sanchez-Garcia M."/>
            <person name="Morin E."/>
            <person name="Andreopoulos B."/>
            <person name="Barry K.W."/>
            <person name="Bonito G."/>
            <person name="Buee M."/>
            <person name="Carver A."/>
            <person name="Chen C."/>
            <person name="Cichocki N."/>
            <person name="Clum A."/>
            <person name="Culley D."/>
            <person name="Crous P.W."/>
            <person name="Fauchery L."/>
            <person name="Girlanda M."/>
            <person name="Hayes R.D."/>
            <person name="Keri Z."/>
            <person name="LaButti K."/>
            <person name="Lipzen A."/>
            <person name="Lombard V."/>
            <person name="Magnuson J."/>
            <person name="Maillard F."/>
            <person name="Murat C."/>
            <person name="Nolan M."/>
            <person name="Ohm R.A."/>
            <person name="Pangilinan J."/>
            <person name="Pereira M.F."/>
            <person name="Perotto S."/>
            <person name="Peter M."/>
            <person name="Pfister S."/>
            <person name="Riley R."/>
            <person name="Sitrit Y."/>
            <person name="Stielow J.B."/>
            <person name="Szollosi G."/>
            <person name="Zifcakova L."/>
            <person name="Stursova M."/>
            <person name="Spatafora J.W."/>
            <person name="Tedersoo L."/>
            <person name="Vaario L.M."/>
            <person name="Yamada A."/>
            <person name="Yan M."/>
            <person name="Wang P."/>
            <person name="Xu J."/>
            <person name="Bruns T."/>
            <person name="Baldrian P."/>
            <person name="Vilgalys R."/>
            <person name="Dunand C."/>
            <person name="Henrissat B."/>
            <person name="Grigoriev I.V."/>
            <person name="Hibbett D."/>
            <person name="Nagy L.G."/>
            <person name="Martin F.M."/>
        </authorList>
    </citation>
    <scope>NUCLEOTIDE SEQUENCE</scope>
    <source>
        <strain evidence="1">P2</strain>
    </source>
</reference>
<evidence type="ECO:0000313" key="2">
    <source>
        <dbReference type="Proteomes" id="UP000886501"/>
    </source>
</evidence>
<dbReference type="Proteomes" id="UP000886501">
    <property type="component" value="Unassembled WGS sequence"/>
</dbReference>
<keyword evidence="2" id="KW-1185">Reference proteome</keyword>
<comment type="caution">
    <text evidence="1">The sequence shown here is derived from an EMBL/GenBank/DDBJ whole genome shotgun (WGS) entry which is preliminary data.</text>
</comment>
<gene>
    <name evidence="1" type="ORF">BDM02DRAFT_3132520</name>
</gene>
<accession>A0ACB6Z0U3</accession>
<sequence length="276" mass="31241">MNIVKGPSPLTGEQVGTNAQESSTDGILGMGDPRENSAILEEFPGLHQRDMGSDVMELPVEWKGGSSEKVLHLNADGAVNVRYYVVVLVVESSSFEWDCERQERKERSLLAISPEPIPTHEQLVNWSTSTQAEGIQISLGRVTEDRFQTSRWKVPRPDRLTEIRRELECLALTHRWLRETDLRNCTLSFREIDKMRVDGAFVDLEKNIPQGQYLSTIKKCLNEVLEYGGSFGARDLYPLKEQSDEQEEDDGEEEHGEPRYGPRVPLVVNVEGLADE</sequence>
<dbReference type="EMBL" id="MU118249">
    <property type="protein sequence ID" value="KAF9643296.1"/>
    <property type="molecule type" value="Genomic_DNA"/>
</dbReference>
<protein>
    <submittedName>
        <fullName evidence="1">Uncharacterized protein</fullName>
    </submittedName>
</protein>
<evidence type="ECO:0000313" key="1">
    <source>
        <dbReference type="EMBL" id="KAF9643296.1"/>
    </source>
</evidence>
<proteinExistence type="predicted"/>
<organism evidence="1 2">
    <name type="scientific">Thelephora ganbajun</name>
    <name type="common">Ganba fungus</name>
    <dbReference type="NCBI Taxonomy" id="370292"/>
    <lineage>
        <taxon>Eukaryota</taxon>
        <taxon>Fungi</taxon>
        <taxon>Dikarya</taxon>
        <taxon>Basidiomycota</taxon>
        <taxon>Agaricomycotina</taxon>
        <taxon>Agaricomycetes</taxon>
        <taxon>Thelephorales</taxon>
        <taxon>Thelephoraceae</taxon>
        <taxon>Thelephora</taxon>
    </lineage>
</organism>